<organism evidence="5 8">
    <name type="scientific">Bacteroides ovatus</name>
    <dbReference type="NCBI Taxonomy" id="28116"/>
    <lineage>
        <taxon>Bacteria</taxon>
        <taxon>Pseudomonadati</taxon>
        <taxon>Bacteroidota</taxon>
        <taxon>Bacteroidia</taxon>
        <taxon>Bacteroidales</taxon>
        <taxon>Bacteroidaceae</taxon>
        <taxon>Bacteroides</taxon>
    </lineage>
</organism>
<name>A0A1G6G010_BACOV</name>
<sequence>MFQLRCKVQAIYIDIYLHLAPIRKNMPYYLAIQNIVRSFANNKEERRIGVKEKQYTTEQEQIARFAKAMGHPARMAILAFLAKQDSCFFGDIHEELPIAKATVSQHLKELKEAGLIQGEIETPKVRYCINRENWELARKLFAAFLGDCKCKGTSCCE</sequence>
<dbReference type="InterPro" id="IPR001845">
    <property type="entry name" value="HTH_ArsR_DNA-bd_dom"/>
</dbReference>
<keyword evidence="2" id="KW-0238">DNA-binding</keyword>
<dbReference type="InterPro" id="IPR011991">
    <property type="entry name" value="ArsR-like_HTH"/>
</dbReference>
<dbReference type="Proteomes" id="UP000183670">
    <property type="component" value="Unassembled WGS sequence"/>
</dbReference>
<dbReference type="Proteomes" id="UP000181870">
    <property type="component" value="Unassembled WGS sequence"/>
</dbReference>
<dbReference type="SUPFAM" id="SSF46785">
    <property type="entry name" value="Winged helix' DNA-binding domain"/>
    <property type="match status" value="1"/>
</dbReference>
<dbReference type="EMBL" id="FMYE01000001">
    <property type="protein sequence ID" value="SDB75143.1"/>
    <property type="molecule type" value="Genomic_DNA"/>
</dbReference>
<dbReference type="PANTHER" id="PTHR33154">
    <property type="entry name" value="TRANSCRIPTIONAL REGULATOR, ARSR FAMILY"/>
    <property type="match status" value="1"/>
</dbReference>
<reference evidence="7 8" key="1">
    <citation type="submission" date="2016-10" db="EMBL/GenBank/DDBJ databases">
        <authorList>
            <person name="de Groot N.N."/>
        </authorList>
    </citation>
    <scope>NUCLEOTIDE SEQUENCE [LARGE SCALE GENOMIC DNA]</scope>
    <source>
        <strain evidence="5 8">NLAE-zl-C500</strain>
        <strain evidence="6 7">NLAE-zl-C57</strain>
    </source>
</reference>
<dbReference type="FunFam" id="1.10.10.10:FF:000997">
    <property type="entry name" value="Transcriptional regulator, ArsR family"/>
    <property type="match status" value="1"/>
</dbReference>
<proteinExistence type="predicted"/>
<dbReference type="NCBIfam" id="NF033788">
    <property type="entry name" value="HTH_metalloreg"/>
    <property type="match status" value="1"/>
</dbReference>
<dbReference type="CDD" id="cd00090">
    <property type="entry name" value="HTH_ARSR"/>
    <property type="match status" value="1"/>
</dbReference>
<evidence type="ECO:0000256" key="3">
    <source>
        <dbReference type="ARBA" id="ARBA00023163"/>
    </source>
</evidence>
<dbReference type="PANTHER" id="PTHR33154:SF15">
    <property type="entry name" value="REGULATORY PROTEIN ARSR"/>
    <property type="match status" value="1"/>
</dbReference>
<evidence type="ECO:0000313" key="6">
    <source>
        <dbReference type="EMBL" id="SDI39152.1"/>
    </source>
</evidence>
<dbReference type="InterPro" id="IPR036388">
    <property type="entry name" value="WH-like_DNA-bd_sf"/>
</dbReference>
<dbReference type="InterPro" id="IPR036390">
    <property type="entry name" value="WH_DNA-bd_sf"/>
</dbReference>
<protein>
    <submittedName>
        <fullName evidence="5">Helix-turn-helix domain-containing protein</fullName>
    </submittedName>
</protein>
<dbReference type="PROSITE" id="PS50987">
    <property type="entry name" value="HTH_ARSR_2"/>
    <property type="match status" value="1"/>
</dbReference>
<dbReference type="InterPro" id="IPR051081">
    <property type="entry name" value="HTH_MetalResp_TranReg"/>
</dbReference>
<dbReference type="EMBL" id="FNDO01000042">
    <property type="protein sequence ID" value="SDI39152.1"/>
    <property type="molecule type" value="Genomic_DNA"/>
</dbReference>
<feature type="domain" description="HTH arsR-type" evidence="4">
    <location>
        <begin position="54"/>
        <end position="149"/>
    </location>
</feature>
<evidence type="ECO:0000313" key="7">
    <source>
        <dbReference type="Proteomes" id="UP000181870"/>
    </source>
</evidence>
<dbReference type="Gene3D" id="1.10.10.10">
    <property type="entry name" value="Winged helix-like DNA-binding domain superfamily/Winged helix DNA-binding domain"/>
    <property type="match status" value="1"/>
</dbReference>
<keyword evidence="3" id="KW-0804">Transcription</keyword>
<gene>
    <name evidence="5" type="ORF">SAMN05192581_100130</name>
    <name evidence="6" type="ORF">SAMN05192582_104227</name>
</gene>
<evidence type="ECO:0000313" key="5">
    <source>
        <dbReference type="EMBL" id="SDB75143.1"/>
    </source>
</evidence>
<dbReference type="GO" id="GO:0003677">
    <property type="term" value="F:DNA binding"/>
    <property type="evidence" value="ECO:0007669"/>
    <property type="project" value="UniProtKB-KW"/>
</dbReference>
<accession>A0A1G6G010</accession>
<evidence type="ECO:0000256" key="2">
    <source>
        <dbReference type="ARBA" id="ARBA00023125"/>
    </source>
</evidence>
<dbReference type="SMART" id="SM00418">
    <property type="entry name" value="HTH_ARSR"/>
    <property type="match status" value="1"/>
</dbReference>
<dbReference type="Pfam" id="PF12840">
    <property type="entry name" value="HTH_20"/>
    <property type="match status" value="1"/>
</dbReference>
<dbReference type="AlphaFoldDB" id="A0A1G6G010"/>
<evidence type="ECO:0000313" key="8">
    <source>
        <dbReference type="Proteomes" id="UP000183670"/>
    </source>
</evidence>
<dbReference type="GO" id="GO:0003700">
    <property type="term" value="F:DNA-binding transcription factor activity"/>
    <property type="evidence" value="ECO:0007669"/>
    <property type="project" value="InterPro"/>
</dbReference>
<keyword evidence="1" id="KW-0805">Transcription regulation</keyword>
<evidence type="ECO:0000256" key="1">
    <source>
        <dbReference type="ARBA" id="ARBA00023015"/>
    </source>
</evidence>
<evidence type="ECO:0000259" key="4">
    <source>
        <dbReference type="PROSITE" id="PS50987"/>
    </source>
</evidence>